<dbReference type="EMBL" id="JBHSIW010000024">
    <property type="protein sequence ID" value="MFC4905089.1"/>
    <property type="molecule type" value="Genomic_DNA"/>
</dbReference>
<evidence type="ECO:0000256" key="1">
    <source>
        <dbReference type="SAM" id="Phobius"/>
    </source>
</evidence>
<feature type="transmembrane region" description="Helical" evidence="1">
    <location>
        <begin position="26"/>
        <end position="48"/>
    </location>
</feature>
<reference evidence="3" key="1">
    <citation type="journal article" date="2019" name="Int. J. Syst. Evol. Microbiol.">
        <title>The Global Catalogue of Microorganisms (GCM) 10K type strain sequencing project: providing services to taxonomists for standard genome sequencing and annotation.</title>
        <authorList>
            <consortium name="The Broad Institute Genomics Platform"/>
            <consortium name="The Broad Institute Genome Sequencing Center for Infectious Disease"/>
            <person name="Wu L."/>
            <person name="Ma J."/>
        </authorList>
    </citation>
    <scope>NUCLEOTIDE SEQUENCE [LARGE SCALE GENOMIC DNA]</scope>
    <source>
        <strain evidence="3">CGMCC 4.6946</strain>
    </source>
</reference>
<gene>
    <name evidence="2" type="ORF">ACFPCS_16085</name>
</gene>
<organism evidence="2 3">
    <name type="scientific">Kocuria oceani</name>
    <dbReference type="NCBI Taxonomy" id="988827"/>
    <lineage>
        <taxon>Bacteria</taxon>
        <taxon>Bacillati</taxon>
        <taxon>Actinomycetota</taxon>
        <taxon>Actinomycetes</taxon>
        <taxon>Micrococcales</taxon>
        <taxon>Micrococcaceae</taxon>
        <taxon>Kocuria</taxon>
    </lineage>
</organism>
<name>A0ABV9TN96_9MICC</name>
<feature type="transmembrane region" description="Helical" evidence="1">
    <location>
        <begin position="150"/>
        <end position="167"/>
    </location>
</feature>
<comment type="caution">
    <text evidence="2">The sequence shown here is derived from an EMBL/GenBank/DDBJ whole genome shotgun (WGS) entry which is preliminary data.</text>
</comment>
<dbReference type="Proteomes" id="UP001595797">
    <property type="component" value="Unassembled WGS sequence"/>
</dbReference>
<proteinExistence type="predicted"/>
<evidence type="ECO:0000313" key="2">
    <source>
        <dbReference type="EMBL" id="MFC4905089.1"/>
    </source>
</evidence>
<protein>
    <recommendedName>
        <fullName evidence="4">Integral membrane protein</fullName>
    </recommendedName>
</protein>
<keyword evidence="1" id="KW-0812">Transmembrane</keyword>
<keyword evidence="1" id="KW-0472">Membrane</keyword>
<evidence type="ECO:0008006" key="4">
    <source>
        <dbReference type="Google" id="ProtNLM"/>
    </source>
</evidence>
<feature type="transmembrane region" description="Helical" evidence="1">
    <location>
        <begin position="60"/>
        <end position="79"/>
    </location>
</feature>
<accession>A0ABV9TN96</accession>
<sequence>MDERPRSAPDESSSVDTAPVPTVGQVVVGTVPAAAVLVLAMPVALWWLLDTSSGELRTPWWPALLLGLLALFHLLARLARAPRPTDLPPVSAQRVRYALVSAARTGAVPPEPPVRAAAGATACQRVEAAAYAVAATTGVLVASLLVPQPAWTVFAVVAGILAAIHIFRARHPWAYLRAVHHDDHAN</sequence>
<dbReference type="RefSeq" id="WP_277551303.1">
    <property type="nucleotide sequence ID" value="NZ_JARAMH010000008.1"/>
</dbReference>
<evidence type="ECO:0000313" key="3">
    <source>
        <dbReference type="Proteomes" id="UP001595797"/>
    </source>
</evidence>
<keyword evidence="1" id="KW-1133">Transmembrane helix</keyword>
<keyword evidence="3" id="KW-1185">Reference proteome</keyword>